<dbReference type="Gene3D" id="3.20.20.370">
    <property type="entry name" value="Glycoside hydrolase/deacetylase"/>
    <property type="match status" value="1"/>
</dbReference>
<evidence type="ECO:0000259" key="2">
    <source>
        <dbReference type="PROSITE" id="PS51677"/>
    </source>
</evidence>
<dbReference type="OrthoDB" id="3521160at2"/>
<dbReference type="GO" id="GO:0005975">
    <property type="term" value="P:carbohydrate metabolic process"/>
    <property type="evidence" value="ECO:0007669"/>
    <property type="project" value="InterPro"/>
</dbReference>
<dbReference type="PROSITE" id="PS51677">
    <property type="entry name" value="NODB"/>
    <property type="match status" value="1"/>
</dbReference>
<feature type="compositionally biased region" description="Low complexity" evidence="1">
    <location>
        <begin position="42"/>
        <end position="78"/>
    </location>
</feature>
<proteinExistence type="predicted"/>
<evidence type="ECO:0000313" key="3">
    <source>
        <dbReference type="EMBL" id="SDN95383.1"/>
    </source>
</evidence>
<dbReference type="RefSeq" id="WP_091369107.1">
    <property type="nucleotide sequence ID" value="NZ_FNDV01000003.1"/>
</dbReference>
<dbReference type="EMBL" id="FNJB01000001">
    <property type="protein sequence ID" value="SDN95383.1"/>
    <property type="molecule type" value="Genomic_DNA"/>
</dbReference>
<feature type="region of interest" description="Disordered" evidence="1">
    <location>
        <begin position="35"/>
        <end position="85"/>
    </location>
</feature>
<dbReference type="SUPFAM" id="SSF88713">
    <property type="entry name" value="Glycoside hydrolase/deacetylase"/>
    <property type="match status" value="1"/>
</dbReference>
<protein>
    <submittedName>
        <fullName evidence="3">Peptidoglycan/xylan/chitin deacetylase, PgdA/CDA1 family</fullName>
    </submittedName>
</protein>
<evidence type="ECO:0000313" key="4">
    <source>
        <dbReference type="Proteomes" id="UP000199651"/>
    </source>
</evidence>
<reference evidence="4" key="1">
    <citation type="submission" date="2016-10" db="EMBL/GenBank/DDBJ databases">
        <authorList>
            <person name="Varghese N."/>
            <person name="Submissions S."/>
        </authorList>
    </citation>
    <scope>NUCLEOTIDE SEQUENCE [LARGE SCALE GENOMIC DNA]</scope>
    <source>
        <strain evidence="4">IBRC-M 10655</strain>
    </source>
</reference>
<keyword evidence="4" id="KW-1185">Reference proteome</keyword>
<evidence type="ECO:0000256" key="1">
    <source>
        <dbReference type="SAM" id="MobiDB-lite"/>
    </source>
</evidence>
<name>A0A1H0FL52_9PSEU</name>
<organism evidence="3 4">
    <name type="scientific">Actinokineospora alba</name>
    <dbReference type="NCBI Taxonomy" id="504798"/>
    <lineage>
        <taxon>Bacteria</taxon>
        <taxon>Bacillati</taxon>
        <taxon>Actinomycetota</taxon>
        <taxon>Actinomycetes</taxon>
        <taxon>Pseudonocardiales</taxon>
        <taxon>Pseudonocardiaceae</taxon>
        <taxon>Actinokineospora</taxon>
    </lineage>
</organism>
<dbReference type="InterPro" id="IPR050248">
    <property type="entry name" value="Polysacc_deacetylase_ArnD"/>
</dbReference>
<sequence length="294" mass="30626">MITWLRTHRLVAVGASALVVLLVAVLSVVLTRGSDEPDVAEPGASTTMETTTTMSASATATSTTRPSPKPTTSTAPTTKAPPFPAALRGQDLTVLPTSRKVVALTFDAGANSAGLSKILATLSAKQVPATFFLTGTWARSNPAGVRSITAGGHRVGNHSMTHPHLRGMSDAAVADELAQAERAIRAAGADPRPWFRFPFGDRDARAISAVNAAGYVSVRWTVDTLGWKGTSDGITAAQVTERTLNALRPGEIVLMHIGSNPDDKSTLDADALPGMIDALRARGYGFVTMDAALG</sequence>
<dbReference type="Proteomes" id="UP000199651">
    <property type="component" value="Unassembled WGS sequence"/>
</dbReference>
<feature type="domain" description="NodB homology" evidence="2">
    <location>
        <begin position="100"/>
        <end position="287"/>
    </location>
</feature>
<gene>
    <name evidence="3" type="ORF">SAMN05192558_101417</name>
</gene>
<dbReference type="AlphaFoldDB" id="A0A1H0FL52"/>
<dbReference type="GO" id="GO:0016810">
    <property type="term" value="F:hydrolase activity, acting on carbon-nitrogen (but not peptide) bonds"/>
    <property type="evidence" value="ECO:0007669"/>
    <property type="project" value="InterPro"/>
</dbReference>
<dbReference type="CDD" id="cd10917">
    <property type="entry name" value="CE4_NodB_like_6s_7s"/>
    <property type="match status" value="1"/>
</dbReference>
<dbReference type="Pfam" id="PF01522">
    <property type="entry name" value="Polysacc_deac_1"/>
    <property type="match status" value="1"/>
</dbReference>
<dbReference type="PANTHER" id="PTHR10587">
    <property type="entry name" value="GLYCOSYL TRANSFERASE-RELATED"/>
    <property type="match status" value="1"/>
</dbReference>
<accession>A0A1H0FL52</accession>
<dbReference type="InterPro" id="IPR002509">
    <property type="entry name" value="NODB_dom"/>
</dbReference>
<dbReference type="STRING" id="504798.SAMN05421871_103454"/>
<dbReference type="InterPro" id="IPR011330">
    <property type="entry name" value="Glyco_hydro/deAcase_b/a-brl"/>
</dbReference>